<gene>
    <name evidence="10" type="ORF">LITE_LOCUS32191</name>
</gene>
<keyword evidence="6" id="KW-0963">Cytoplasm</keyword>
<evidence type="ECO:0000256" key="2">
    <source>
        <dbReference type="ARBA" id="ARBA00004496"/>
    </source>
</evidence>
<dbReference type="Pfam" id="PF10483">
    <property type="entry name" value="Elong_Iki1"/>
    <property type="match status" value="1"/>
</dbReference>
<organism evidence="10 11">
    <name type="scientific">Linum tenue</name>
    <dbReference type="NCBI Taxonomy" id="586396"/>
    <lineage>
        <taxon>Eukaryota</taxon>
        <taxon>Viridiplantae</taxon>
        <taxon>Streptophyta</taxon>
        <taxon>Embryophyta</taxon>
        <taxon>Tracheophyta</taxon>
        <taxon>Spermatophyta</taxon>
        <taxon>Magnoliopsida</taxon>
        <taxon>eudicotyledons</taxon>
        <taxon>Gunneridae</taxon>
        <taxon>Pentapetalae</taxon>
        <taxon>rosids</taxon>
        <taxon>fabids</taxon>
        <taxon>Malpighiales</taxon>
        <taxon>Linaceae</taxon>
        <taxon>Linum</taxon>
    </lineage>
</organism>
<dbReference type="InterPro" id="IPR019519">
    <property type="entry name" value="Elp5"/>
</dbReference>
<dbReference type="GO" id="GO:0002098">
    <property type="term" value="P:tRNA wobble uridine modification"/>
    <property type="evidence" value="ECO:0007669"/>
    <property type="project" value="InterPro"/>
</dbReference>
<evidence type="ECO:0000256" key="4">
    <source>
        <dbReference type="ARBA" id="ARBA00009567"/>
    </source>
</evidence>
<evidence type="ECO:0000256" key="8">
    <source>
        <dbReference type="ARBA" id="ARBA00023242"/>
    </source>
</evidence>
<comment type="pathway">
    <text evidence="3">tRNA modification; 5-methoxycarbonylmethyl-2-thiouridine-tRNA biosynthesis.</text>
</comment>
<reference evidence="10" key="1">
    <citation type="submission" date="2022-08" db="EMBL/GenBank/DDBJ databases">
        <authorList>
            <person name="Gutierrez-Valencia J."/>
        </authorList>
    </citation>
    <scope>NUCLEOTIDE SEQUENCE</scope>
</reference>
<feature type="compositionally biased region" description="Polar residues" evidence="9">
    <location>
        <begin position="334"/>
        <end position="344"/>
    </location>
</feature>
<keyword evidence="11" id="KW-1185">Reference proteome</keyword>
<dbReference type="EMBL" id="CAMGYJ010000008">
    <property type="protein sequence ID" value="CAI0455054.1"/>
    <property type="molecule type" value="Genomic_DNA"/>
</dbReference>
<keyword evidence="8" id="KW-0539">Nucleus</keyword>
<evidence type="ECO:0000256" key="9">
    <source>
        <dbReference type="SAM" id="MobiDB-lite"/>
    </source>
</evidence>
<keyword evidence="7" id="KW-0819">tRNA processing</keyword>
<dbReference type="CDD" id="cd19496">
    <property type="entry name" value="Elp5"/>
    <property type="match status" value="1"/>
</dbReference>
<dbReference type="PANTHER" id="PTHR15641:SF1">
    <property type="entry name" value="ELONGATOR COMPLEX PROTEIN 5"/>
    <property type="match status" value="1"/>
</dbReference>
<dbReference type="GO" id="GO:0000049">
    <property type="term" value="F:tRNA binding"/>
    <property type="evidence" value="ECO:0007669"/>
    <property type="project" value="TreeGrafter"/>
</dbReference>
<dbReference type="GO" id="GO:0005634">
    <property type="term" value="C:nucleus"/>
    <property type="evidence" value="ECO:0007669"/>
    <property type="project" value="UniProtKB-SubCell"/>
</dbReference>
<dbReference type="GO" id="GO:0033588">
    <property type="term" value="C:elongator holoenzyme complex"/>
    <property type="evidence" value="ECO:0007669"/>
    <property type="project" value="InterPro"/>
</dbReference>
<accession>A0AAV0N8Y7</accession>
<comment type="caution">
    <text evidence="10">The sequence shown here is derived from an EMBL/GenBank/DDBJ whole genome shotgun (WGS) entry which is preliminary data.</text>
</comment>
<dbReference type="AlphaFoldDB" id="A0AAV0N8Y7"/>
<comment type="similarity">
    <text evidence="4">Belongs to the ELP5 family.</text>
</comment>
<feature type="region of interest" description="Disordered" evidence="9">
    <location>
        <begin position="326"/>
        <end position="374"/>
    </location>
</feature>
<evidence type="ECO:0000256" key="6">
    <source>
        <dbReference type="ARBA" id="ARBA00022490"/>
    </source>
</evidence>
<evidence type="ECO:0000313" key="10">
    <source>
        <dbReference type="EMBL" id="CAI0455054.1"/>
    </source>
</evidence>
<proteinExistence type="inferred from homology"/>
<feature type="compositionally biased region" description="Acidic residues" evidence="9">
    <location>
        <begin position="359"/>
        <end position="374"/>
    </location>
</feature>
<evidence type="ECO:0000256" key="3">
    <source>
        <dbReference type="ARBA" id="ARBA00005043"/>
    </source>
</evidence>
<name>A0AAV0N8Y7_9ROSI</name>
<evidence type="ECO:0000256" key="1">
    <source>
        <dbReference type="ARBA" id="ARBA00004123"/>
    </source>
</evidence>
<dbReference type="PANTHER" id="PTHR15641">
    <property type="entry name" value="ELONGATOR COMPLEX PROTEIN 5"/>
    <property type="match status" value="1"/>
</dbReference>
<sequence length="374" mass="41245">MADSISRTIRDGALEGEHAPSLTIKDTTASPYGFDVFTHVLSQASSLILAGKSQSRGLVVVAYSRSPSFYLDFLKRSGVDVASSQKWIHILDCYTDPLGWKHQLADSGILPSNSSAGACLFQDVKDINKLQSLILELGSGLVGQGKVRFSVAIDSVTEMLRHVPLSKVAALISDLRSHDQISSIFWLLHSDIHDVRVTTSLEYLSAMVASVESLNQSSDGLSGDLGNLSLLEQNFRRGKFHVRFKRRNGRVRVMNEQFHMEESGIKFTSVTVEDGLVSQGLVPKVLFNLELSEKEKLERARVVLPFEHQGNGKHIQIYDGRRSLAPESMGEVSADTSQSNTEECSNGGGEIIYFRDSDDERPDSDEDPDDDLDI</sequence>
<dbReference type="GO" id="GO:0005829">
    <property type="term" value="C:cytosol"/>
    <property type="evidence" value="ECO:0007669"/>
    <property type="project" value="TreeGrafter"/>
</dbReference>
<evidence type="ECO:0000256" key="5">
    <source>
        <dbReference type="ARBA" id="ARBA00020264"/>
    </source>
</evidence>
<dbReference type="Proteomes" id="UP001154282">
    <property type="component" value="Unassembled WGS sequence"/>
</dbReference>
<evidence type="ECO:0000313" key="11">
    <source>
        <dbReference type="Proteomes" id="UP001154282"/>
    </source>
</evidence>
<protein>
    <recommendedName>
        <fullName evidence="5">Elongator complex protein 5</fullName>
    </recommendedName>
</protein>
<comment type="subcellular location">
    <subcellularLocation>
        <location evidence="2">Cytoplasm</location>
    </subcellularLocation>
    <subcellularLocation>
        <location evidence="1">Nucleus</location>
    </subcellularLocation>
</comment>
<evidence type="ECO:0000256" key="7">
    <source>
        <dbReference type="ARBA" id="ARBA00022694"/>
    </source>
</evidence>